<evidence type="ECO:0000313" key="2">
    <source>
        <dbReference type="EMBL" id="MFD1564842.1"/>
    </source>
</evidence>
<name>A0ABD6BJW4_9EURY</name>
<feature type="domain" description="DUF7129" evidence="1">
    <location>
        <begin position="15"/>
        <end position="47"/>
    </location>
</feature>
<accession>A0ABD6BJW4</accession>
<dbReference type="EMBL" id="JBHUDI010000009">
    <property type="protein sequence ID" value="MFD1564842.1"/>
    <property type="molecule type" value="Genomic_DNA"/>
</dbReference>
<dbReference type="AlphaFoldDB" id="A0ABD6BJW4"/>
<sequence length="51" mass="5516">MPHDQDVEGANDPESESTYECLQCGTVVEATTNPGECECGGEFHNRAKSLE</sequence>
<dbReference type="InterPro" id="IPR055553">
    <property type="entry name" value="DUF7129"/>
</dbReference>
<dbReference type="Proteomes" id="UP001597076">
    <property type="component" value="Unassembled WGS sequence"/>
</dbReference>
<comment type="caution">
    <text evidence="2">The sequence shown here is derived from an EMBL/GenBank/DDBJ whole genome shotgun (WGS) entry which is preliminary data.</text>
</comment>
<evidence type="ECO:0000313" key="3">
    <source>
        <dbReference type="Proteomes" id="UP001597076"/>
    </source>
</evidence>
<proteinExistence type="predicted"/>
<dbReference type="NCBIfam" id="NF033497">
    <property type="entry name" value="rubre_like_arch"/>
    <property type="match status" value="1"/>
</dbReference>
<keyword evidence="3" id="KW-1185">Reference proteome</keyword>
<dbReference type="Pfam" id="PF23455">
    <property type="entry name" value="DUF7129"/>
    <property type="match status" value="1"/>
</dbReference>
<evidence type="ECO:0000259" key="1">
    <source>
        <dbReference type="Pfam" id="PF23455"/>
    </source>
</evidence>
<dbReference type="RefSeq" id="WP_390288742.1">
    <property type="nucleotide sequence ID" value="NZ_JBHUDI010000009.1"/>
</dbReference>
<protein>
    <submittedName>
        <fullName evidence="2">Rubrerythrin-like domain-containing protein</fullName>
    </submittedName>
</protein>
<reference evidence="2 3" key="1">
    <citation type="journal article" date="2019" name="Int. J. Syst. Evol. Microbiol.">
        <title>The Global Catalogue of Microorganisms (GCM) 10K type strain sequencing project: providing services to taxonomists for standard genome sequencing and annotation.</title>
        <authorList>
            <consortium name="The Broad Institute Genomics Platform"/>
            <consortium name="The Broad Institute Genome Sequencing Center for Infectious Disease"/>
            <person name="Wu L."/>
            <person name="Ma J."/>
        </authorList>
    </citation>
    <scope>NUCLEOTIDE SEQUENCE [LARGE SCALE GENOMIC DNA]</scope>
    <source>
        <strain evidence="2 3">CGMCC 1.12230</strain>
    </source>
</reference>
<gene>
    <name evidence="2" type="ORF">ACFR99_14980</name>
</gene>
<organism evidence="2 3">
    <name type="scientific">Haloarchaeobius amylolyticus</name>
    <dbReference type="NCBI Taxonomy" id="1198296"/>
    <lineage>
        <taxon>Archaea</taxon>
        <taxon>Methanobacteriati</taxon>
        <taxon>Methanobacteriota</taxon>
        <taxon>Stenosarchaea group</taxon>
        <taxon>Halobacteria</taxon>
        <taxon>Halobacteriales</taxon>
        <taxon>Halorubellaceae</taxon>
        <taxon>Haloarchaeobius</taxon>
    </lineage>
</organism>